<evidence type="ECO:0000256" key="1">
    <source>
        <dbReference type="SAM" id="MobiDB-lite"/>
    </source>
</evidence>
<dbReference type="AlphaFoldDB" id="A0A4Y2AAL9"/>
<accession>A0A4Y2AAL9</accession>
<comment type="caution">
    <text evidence="2">The sequence shown here is derived from an EMBL/GenBank/DDBJ whole genome shotgun (WGS) entry which is preliminary data.</text>
</comment>
<dbReference type="EMBL" id="BGPR01000010">
    <property type="protein sequence ID" value="GBL76379.1"/>
    <property type="molecule type" value="Genomic_DNA"/>
</dbReference>
<name>A0A4Y2AAL9_ARAVE</name>
<proteinExistence type="predicted"/>
<organism evidence="2 3">
    <name type="scientific">Araneus ventricosus</name>
    <name type="common">Orbweaver spider</name>
    <name type="synonym">Epeira ventricosa</name>
    <dbReference type="NCBI Taxonomy" id="182803"/>
    <lineage>
        <taxon>Eukaryota</taxon>
        <taxon>Metazoa</taxon>
        <taxon>Ecdysozoa</taxon>
        <taxon>Arthropoda</taxon>
        <taxon>Chelicerata</taxon>
        <taxon>Arachnida</taxon>
        <taxon>Araneae</taxon>
        <taxon>Araneomorphae</taxon>
        <taxon>Entelegynae</taxon>
        <taxon>Araneoidea</taxon>
        <taxon>Araneidae</taxon>
        <taxon>Araneus</taxon>
    </lineage>
</organism>
<evidence type="ECO:0000313" key="3">
    <source>
        <dbReference type="Proteomes" id="UP000499080"/>
    </source>
</evidence>
<reference evidence="2 3" key="1">
    <citation type="journal article" date="2019" name="Sci. Rep.">
        <title>Orb-weaving spider Araneus ventricosus genome elucidates the spidroin gene catalogue.</title>
        <authorList>
            <person name="Kono N."/>
            <person name="Nakamura H."/>
            <person name="Ohtoshi R."/>
            <person name="Moran D.A.P."/>
            <person name="Shinohara A."/>
            <person name="Yoshida Y."/>
            <person name="Fujiwara M."/>
            <person name="Mori M."/>
            <person name="Tomita M."/>
            <person name="Arakawa K."/>
        </authorList>
    </citation>
    <scope>NUCLEOTIDE SEQUENCE [LARGE SCALE GENOMIC DNA]</scope>
</reference>
<gene>
    <name evidence="2" type="ORF">AVEN_53160_1</name>
</gene>
<protein>
    <submittedName>
        <fullName evidence="2">Uncharacterized protein</fullName>
    </submittedName>
</protein>
<feature type="compositionally biased region" description="Polar residues" evidence="1">
    <location>
        <begin position="81"/>
        <end position="109"/>
    </location>
</feature>
<keyword evidence="3" id="KW-1185">Reference proteome</keyword>
<dbReference type="Proteomes" id="UP000499080">
    <property type="component" value="Unassembled WGS sequence"/>
</dbReference>
<feature type="region of interest" description="Disordered" evidence="1">
    <location>
        <begin position="39"/>
        <end position="109"/>
    </location>
</feature>
<evidence type="ECO:0000313" key="2">
    <source>
        <dbReference type="EMBL" id="GBL76379.1"/>
    </source>
</evidence>
<sequence length="109" mass="12450">MGRNCDYEVNHFDHRNMSSYTITHALYFFSSMGRIESLRGQGPPSKINRSIQMSSRKRSNREPCFSAQAKAEQTKPGRPKLSQQYCVLSRNATPQSRHQGNTMKKSTHG</sequence>